<evidence type="ECO:0000256" key="3">
    <source>
        <dbReference type="ARBA" id="ARBA00023163"/>
    </source>
</evidence>
<reference evidence="5 6" key="1">
    <citation type="submission" date="2019-12" db="EMBL/GenBank/DDBJ databases">
        <title>Paenibacillus sp. nov., an endophytic bacterium isolated from the stem of Dendrobium.</title>
        <authorList>
            <person name="Zhao R."/>
        </authorList>
    </citation>
    <scope>NUCLEOTIDE SEQUENCE [LARGE SCALE GENOMIC DNA]</scope>
    <source>
        <strain evidence="5 6">HJL G12</strain>
    </source>
</reference>
<feature type="domain" description="HTH araC/xylS-type" evidence="4">
    <location>
        <begin position="238"/>
        <end position="336"/>
    </location>
</feature>
<accession>A0A7X3INT6</accession>
<comment type="caution">
    <text evidence="5">The sequence shown here is derived from an EMBL/GenBank/DDBJ whole genome shotgun (WGS) entry which is preliminary data.</text>
</comment>
<sequence>MGLKKEDVSVSMLWPIRKSIVTRGYDWEEFCTKAGIEGGLLSQTEARIEAGRFEQIVQAAADFTEDHAFGLHQGQAMNLADLGVLGYVMLHSETIGEALAAYQKYNYVVCSQYNAKLEYADGHALIHLVLNHSAQGGFSRHCIEDMAVSLVQIMLQLSGKPIKIMGVNFSHERQAAEEEYMAALGVSPQFKQEGNGLAFNVEVLDYPVLGADTRLLGVFKTIAEEVRLKLTQGAVLSSRLREWILSCMPSYFPTLQDAAREMKLSARTLQARLKDEQTTYNRLANEVRRELAIRHLAQPEHTVAEIAYLLHFSEPSSFHAAFKKWTGTAPGEYRQQLFA</sequence>
<dbReference type="Pfam" id="PF12625">
    <property type="entry name" value="Arabinose_bd"/>
    <property type="match status" value="1"/>
</dbReference>
<gene>
    <name evidence="5" type="ORF">GRF59_20885</name>
</gene>
<dbReference type="SMART" id="SM00342">
    <property type="entry name" value="HTH_ARAC"/>
    <property type="match status" value="1"/>
</dbReference>
<keyword evidence="6" id="KW-1185">Reference proteome</keyword>
<proteinExistence type="predicted"/>
<evidence type="ECO:0000313" key="5">
    <source>
        <dbReference type="EMBL" id="MWV46080.1"/>
    </source>
</evidence>
<dbReference type="EMBL" id="WUBI01000003">
    <property type="protein sequence ID" value="MWV46080.1"/>
    <property type="molecule type" value="Genomic_DNA"/>
</dbReference>
<evidence type="ECO:0000259" key="4">
    <source>
        <dbReference type="PROSITE" id="PS01124"/>
    </source>
</evidence>
<keyword evidence="3" id="KW-0804">Transcription</keyword>
<dbReference type="PROSITE" id="PS01124">
    <property type="entry name" value="HTH_ARAC_FAMILY_2"/>
    <property type="match status" value="1"/>
</dbReference>
<dbReference type="InterPro" id="IPR009057">
    <property type="entry name" value="Homeodomain-like_sf"/>
</dbReference>
<dbReference type="GO" id="GO:0003700">
    <property type="term" value="F:DNA-binding transcription factor activity"/>
    <property type="evidence" value="ECO:0007669"/>
    <property type="project" value="InterPro"/>
</dbReference>
<evidence type="ECO:0000256" key="2">
    <source>
        <dbReference type="ARBA" id="ARBA00023125"/>
    </source>
</evidence>
<dbReference type="InterPro" id="IPR032687">
    <property type="entry name" value="AraC-type_N"/>
</dbReference>
<evidence type="ECO:0000256" key="1">
    <source>
        <dbReference type="ARBA" id="ARBA00023015"/>
    </source>
</evidence>
<name>A0A7X3INT6_9BACL</name>
<dbReference type="PANTHER" id="PTHR47894:SF1">
    <property type="entry name" value="HTH-TYPE TRANSCRIPTIONAL REGULATOR VQSM"/>
    <property type="match status" value="1"/>
</dbReference>
<protein>
    <submittedName>
        <fullName evidence="5">Helix-turn-helix domain-containing protein</fullName>
    </submittedName>
</protein>
<organism evidence="5 6">
    <name type="scientific">Paenibacillus dendrobii</name>
    <dbReference type="NCBI Taxonomy" id="2691084"/>
    <lineage>
        <taxon>Bacteria</taxon>
        <taxon>Bacillati</taxon>
        <taxon>Bacillota</taxon>
        <taxon>Bacilli</taxon>
        <taxon>Bacillales</taxon>
        <taxon>Paenibacillaceae</taxon>
        <taxon>Paenibacillus</taxon>
    </lineage>
</organism>
<keyword evidence="2" id="KW-0238">DNA-binding</keyword>
<dbReference type="GO" id="GO:0000976">
    <property type="term" value="F:transcription cis-regulatory region binding"/>
    <property type="evidence" value="ECO:0007669"/>
    <property type="project" value="TreeGrafter"/>
</dbReference>
<dbReference type="GO" id="GO:0005829">
    <property type="term" value="C:cytosol"/>
    <property type="evidence" value="ECO:0007669"/>
    <property type="project" value="TreeGrafter"/>
</dbReference>
<keyword evidence="1" id="KW-0805">Transcription regulation</keyword>
<dbReference type="PANTHER" id="PTHR47894">
    <property type="entry name" value="HTH-TYPE TRANSCRIPTIONAL REGULATOR GADX"/>
    <property type="match status" value="1"/>
</dbReference>
<dbReference type="Proteomes" id="UP000460318">
    <property type="component" value="Unassembled WGS sequence"/>
</dbReference>
<dbReference type="SUPFAM" id="SSF46689">
    <property type="entry name" value="Homeodomain-like"/>
    <property type="match status" value="1"/>
</dbReference>
<dbReference type="Gene3D" id="1.10.10.60">
    <property type="entry name" value="Homeodomain-like"/>
    <property type="match status" value="1"/>
</dbReference>
<dbReference type="AlphaFoldDB" id="A0A7X3INT6"/>
<evidence type="ECO:0000313" key="6">
    <source>
        <dbReference type="Proteomes" id="UP000460318"/>
    </source>
</evidence>
<dbReference type="Pfam" id="PF12833">
    <property type="entry name" value="HTH_18"/>
    <property type="match status" value="1"/>
</dbReference>
<dbReference type="InterPro" id="IPR018060">
    <property type="entry name" value="HTH_AraC"/>
</dbReference>